<dbReference type="EC" id="4.1.1.49" evidence="4"/>
<evidence type="ECO:0000256" key="8">
    <source>
        <dbReference type="ARBA" id="ARBA00022741"/>
    </source>
</evidence>
<dbReference type="HAMAP" id="MF_00453">
    <property type="entry name" value="PEPCK_ATP"/>
    <property type="match status" value="1"/>
</dbReference>
<evidence type="ECO:0000256" key="10">
    <source>
        <dbReference type="ARBA" id="ARBA00022840"/>
    </source>
</evidence>
<accession>A0A382BJR9</accession>
<keyword evidence="6" id="KW-0963">Cytoplasm</keyword>
<organism evidence="14">
    <name type="scientific">marine metagenome</name>
    <dbReference type="NCBI Taxonomy" id="408172"/>
    <lineage>
        <taxon>unclassified sequences</taxon>
        <taxon>metagenomes</taxon>
        <taxon>ecological metagenomes</taxon>
    </lineage>
</organism>
<dbReference type="EMBL" id="UINC01029890">
    <property type="protein sequence ID" value="SVB13393.1"/>
    <property type="molecule type" value="Genomic_DNA"/>
</dbReference>
<dbReference type="GO" id="GO:0046872">
    <property type="term" value="F:metal ion binding"/>
    <property type="evidence" value="ECO:0007669"/>
    <property type="project" value="UniProtKB-KW"/>
</dbReference>
<name>A0A382BJR9_9ZZZZ</name>
<dbReference type="InterPro" id="IPR015994">
    <property type="entry name" value="PEPCK_ATP_CS"/>
</dbReference>
<dbReference type="FunFam" id="2.170.8.10:FF:000001">
    <property type="entry name" value="Phosphoenolpyruvate carboxykinase (ATP)"/>
    <property type="match status" value="1"/>
</dbReference>
<dbReference type="PIRSF" id="PIRSF006294">
    <property type="entry name" value="PEP_crbxkin"/>
    <property type="match status" value="1"/>
</dbReference>
<evidence type="ECO:0000256" key="7">
    <source>
        <dbReference type="ARBA" id="ARBA00022723"/>
    </source>
</evidence>
<dbReference type="InterPro" id="IPR008210">
    <property type="entry name" value="PEP_carboxykinase_N"/>
</dbReference>
<evidence type="ECO:0000256" key="1">
    <source>
        <dbReference type="ARBA" id="ARBA00001936"/>
    </source>
</evidence>
<dbReference type="PANTHER" id="PTHR30031">
    <property type="entry name" value="PHOSPHOENOLPYRUVATE CARBOXYKINASE ATP"/>
    <property type="match status" value="1"/>
</dbReference>
<comment type="similarity">
    <text evidence="3">Belongs to the phosphoenolpyruvate carboxykinase (ATP) family.</text>
</comment>
<protein>
    <recommendedName>
        <fullName evidence="4">phosphoenolpyruvate carboxykinase (ATP)</fullName>
        <ecNumber evidence="4">4.1.1.49</ecNumber>
    </recommendedName>
</protein>
<dbReference type="Pfam" id="PF01293">
    <property type="entry name" value="PEPCK_ATP"/>
    <property type="match status" value="1"/>
</dbReference>
<keyword evidence="12" id="KW-0456">Lyase</keyword>
<dbReference type="NCBIfam" id="TIGR00224">
    <property type="entry name" value="pckA"/>
    <property type="match status" value="1"/>
</dbReference>
<keyword evidence="11" id="KW-0464">Manganese</keyword>
<comment type="cofactor">
    <cofactor evidence="1">
        <name>Mn(2+)</name>
        <dbReference type="ChEBI" id="CHEBI:29035"/>
    </cofactor>
</comment>
<sequence>MLVSGKNLKLDAIGITGVEEVHRNLSVEKLIEETIINGEGVIGPRGATIVDTGKYTGRSPKDKYFVDEPTSTDNLWWGPVNRKVDESIFDTLYQKVIDYYNTDNAKTYLFDGFAGFDPTHSIKVRMIAKKAWQAHFVHNMFIRPETGQLNGFTPDFTIINASSVFNEDFEKYGMNSETFIIFHMGKRLAIIGGTEYGGEMKKGIFSVLHYMLPLKGILSMHCSANVDDDGNNPAIFFGLSGTGKTTLSTDSKRPLIGDDEHGWSEDGIFNFEGGCYAKAIHLNPEHEPDIYNAIRHGALLENVVYDETTRAVDYDDGSKTENTRVSYPLDYIDNSVFGKGKPAVAGHPETIIFLACDAYGVLPPVAKLSPDQAMYHFISGYTAKVAGTERGVTEPTATFSPCFGGPFLTLHPLKYAALLGDKMKKYNVPAFLVNTGWVGANAKSGAKRISLPITRKIIHAILDGSINDSNMEVDPYFRMMVPQTLGDIDSNLLIPSKAWKDQDEYHTTAIELVKKFQKNFEQYDLGDAEVRNAGPVLDQ</sequence>
<evidence type="ECO:0000256" key="12">
    <source>
        <dbReference type="ARBA" id="ARBA00023239"/>
    </source>
</evidence>
<dbReference type="Gene3D" id="3.40.449.10">
    <property type="entry name" value="Phosphoenolpyruvate Carboxykinase, domain 1"/>
    <property type="match status" value="1"/>
</dbReference>
<comment type="pathway">
    <text evidence="2">Carbohydrate biosynthesis; gluconeogenesis.</text>
</comment>
<dbReference type="GO" id="GO:0004612">
    <property type="term" value="F:phosphoenolpyruvate carboxykinase (ATP) activity"/>
    <property type="evidence" value="ECO:0007669"/>
    <property type="project" value="UniProtKB-EC"/>
</dbReference>
<dbReference type="NCBIfam" id="NF006820">
    <property type="entry name" value="PRK09344.1-2"/>
    <property type="match status" value="1"/>
</dbReference>
<evidence type="ECO:0000256" key="3">
    <source>
        <dbReference type="ARBA" id="ARBA00006052"/>
    </source>
</evidence>
<keyword evidence="8" id="KW-0547">Nucleotide-binding</keyword>
<dbReference type="SUPFAM" id="SSF53795">
    <property type="entry name" value="PEP carboxykinase-like"/>
    <property type="match status" value="1"/>
</dbReference>
<gene>
    <name evidence="14" type="ORF">METZ01_LOCUS166247</name>
</gene>
<dbReference type="InterPro" id="IPR001272">
    <property type="entry name" value="PEP_carboxykinase_ATP"/>
</dbReference>
<evidence type="ECO:0000256" key="13">
    <source>
        <dbReference type="ARBA" id="ARBA00047371"/>
    </source>
</evidence>
<dbReference type="NCBIfam" id="NF006821">
    <property type="entry name" value="PRK09344.1-3"/>
    <property type="match status" value="1"/>
</dbReference>
<dbReference type="GO" id="GO:0006094">
    <property type="term" value="P:gluconeogenesis"/>
    <property type="evidence" value="ECO:0007669"/>
    <property type="project" value="UniProtKB-UniPathway"/>
</dbReference>
<evidence type="ECO:0000256" key="5">
    <source>
        <dbReference type="ARBA" id="ARBA00022432"/>
    </source>
</evidence>
<dbReference type="Gene3D" id="3.90.228.20">
    <property type="match status" value="1"/>
</dbReference>
<keyword evidence="10" id="KW-0067">ATP-binding</keyword>
<dbReference type="CDD" id="cd00484">
    <property type="entry name" value="PEPCK_ATP"/>
    <property type="match status" value="1"/>
</dbReference>
<dbReference type="Gene3D" id="2.170.8.10">
    <property type="entry name" value="Phosphoenolpyruvate Carboxykinase, domain 2"/>
    <property type="match status" value="1"/>
</dbReference>
<dbReference type="PANTHER" id="PTHR30031:SF0">
    <property type="entry name" value="PHOSPHOENOLPYRUVATE CARBOXYKINASE (ATP)"/>
    <property type="match status" value="1"/>
</dbReference>
<dbReference type="InterPro" id="IPR013035">
    <property type="entry name" value="PEP_carboxykinase_C"/>
</dbReference>
<evidence type="ECO:0000256" key="6">
    <source>
        <dbReference type="ARBA" id="ARBA00022490"/>
    </source>
</evidence>
<dbReference type="UniPathway" id="UPA00138"/>
<dbReference type="PROSITE" id="PS00532">
    <property type="entry name" value="PEPCK_ATP"/>
    <property type="match status" value="1"/>
</dbReference>
<reference evidence="14" key="1">
    <citation type="submission" date="2018-05" db="EMBL/GenBank/DDBJ databases">
        <authorList>
            <person name="Lanie J.A."/>
            <person name="Ng W.-L."/>
            <person name="Kazmierczak K.M."/>
            <person name="Andrzejewski T.M."/>
            <person name="Davidsen T.M."/>
            <person name="Wayne K.J."/>
            <person name="Tettelin H."/>
            <person name="Glass J.I."/>
            <person name="Rusch D."/>
            <person name="Podicherti R."/>
            <person name="Tsui H.-C.T."/>
            <person name="Winkler M.E."/>
        </authorList>
    </citation>
    <scope>NUCLEOTIDE SEQUENCE</scope>
</reference>
<evidence type="ECO:0000313" key="14">
    <source>
        <dbReference type="EMBL" id="SVB13393.1"/>
    </source>
</evidence>
<keyword evidence="5" id="KW-0312">Gluconeogenesis</keyword>
<evidence type="ECO:0000256" key="4">
    <source>
        <dbReference type="ARBA" id="ARBA00012363"/>
    </source>
</evidence>
<dbReference type="GO" id="GO:0005829">
    <property type="term" value="C:cytosol"/>
    <property type="evidence" value="ECO:0007669"/>
    <property type="project" value="TreeGrafter"/>
</dbReference>
<comment type="catalytic activity">
    <reaction evidence="13">
        <text>oxaloacetate + ATP = phosphoenolpyruvate + ADP + CO2</text>
        <dbReference type="Rhea" id="RHEA:18617"/>
        <dbReference type="ChEBI" id="CHEBI:16452"/>
        <dbReference type="ChEBI" id="CHEBI:16526"/>
        <dbReference type="ChEBI" id="CHEBI:30616"/>
        <dbReference type="ChEBI" id="CHEBI:58702"/>
        <dbReference type="ChEBI" id="CHEBI:456216"/>
        <dbReference type="EC" id="4.1.1.49"/>
    </reaction>
</comment>
<dbReference type="FunFam" id="3.40.449.10:FF:000001">
    <property type="entry name" value="Phosphoenolpyruvate carboxykinase (ATP)"/>
    <property type="match status" value="1"/>
</dbReference>
<keyword evidence="7" id="KW-0479">Metal-binding</keyword>
<evidence type="ECO:0000256" key="9">
    <source>
        <dbReference type="ARBA" id="ARBA00022793"/>
    </source>
</evidence>
<dbReference type="AlphaFoldDB" id="A0A382BJR9"/>
<keyword evidence="9" id="KW-0210">Decarboxylase</keyword>
<dbReference type="SUPFAM" id="SSF68923">
    <property type="entry name" value="PEP carboxykinase N-terminal domain"/>
    <property type="match status" value="1"/>
</dbReference>
<evidence type="ECO:0000256" key="2">
    <source>
        <dbReference type="ARBA" id="ARBA00004742"/>
    </source>
</evidence>
<proteinExistence type="inferred from homology"/>
<evidence type="ECO:0000256" key="11">
    <source>
        <dbReference type="ARBA" id="ARBA00023211"/>
    </source>
</evidence>
<dbReference type="GO" id="GO:0005524">
    <property type="term" value="F:ATP binding"/>
    <property type="evidence" value="ECO:0007669"/>
    <property type="project" value="UniProtKB-KW"/>
</dbReference>